<feature type="domain" description="MoaF C-terminal" evidence="2">
    <location>
        <begin position="153"/>
        <end position="266"/>
    </location>
</feature>
<evidence type="ECO:0000259" key="2">
    <source>
        <dbReference type="Pfam" id="PF17409"/>
    </source>
</evidence>
<protein>
    <submittedName>
        <fullName evidence="3">Molybdenum cofactor biosynthesis protein F</fullName>
    </submittedName>
</protein>
<comment type="caution">
    <text evidence="3">The sequence shown here is derived from an EMBL/GenBank/DDBJ whole genome shotgun (WGS) entry which is preliminary data.</text>
</comment>
<feature type="domain" description="Molybdenum cofactor biosynthesis protein F N-terminal" evidence="1">
    <location>
        <begin position="5"/>
        <end position="112"/>
    </location>
</feature>
<dbReference type="Gene3D" id="2.40.128.20">
    <property type="match status" value="1"/>
</dbReference>
<dbReference type="Pfam" id="PF17409">
    <property type="entry name" value="MoaF_C"/>
    <property type="match status" value="1"/>
</dbReference>
<gene>
    <name evidence="3" type="ORF">DWV00_11140</name>
</gene>
<accession>A0A3D8K2L7</accession>
<evidence type="ECO:0000313" key="3">
    <source>
        <dbReference type="EMBL" id="RDU98811.1"/>
    </source>
</evidence>
<dbReference type="RefSeq" id="WP_115533626.1">
    <property type="nucleotide sequence ID" value="NZ_QRGA01000006.1"/>
</dbReference>
<dbReference type="EMBL" id="QRGA01000006">
    <property type="protein sequence ID" value="RDU98811.1"/>
    <property type="molecule type" value="Genomic_DNA"/>
</dbReference>
<proteinExistence type="predicted"/>
<name>A0A3D8K2L7_9BURK</name>
<evidence type="ECO:0000259" key="1">
    <source>
        <dbReference type="Pfam" id="PF10703"/>
    </source>
</evidence>
<evidence type="ECO:0000313" key="4">
    <source>
        <dbReference type="Proteomes" id="UP000256838"/>
    </source>
</evidence>
<sequence>MNETNWISVGDLGKSFAESSNALRPVADLAGHSYDIDFGFNVVTHAFIDDKTLTWTVKGTGESGTDAYQATSPRPGIYFVDFIKSSVRATSVSLVLDLQPGIATVVIGTLPDEASASIPAIERVRRNRELTAVDAQIFPGVIDGRFDAESPTHEATAELVGKRVQYRYNPHECYEHVYLNEEMYVWHCVSGIEKGLADADRCHYRKIRDGLYLFVWREKTVPTLGVIMIDLDAGKTTGKILGYAGDDFGELANFPVGAYATVLNTTEVQQ</sequence>
<dbReference type="OrthoDB" id="8537304at2"/>
<dbReference type="Pfam" id="PF10703">
    <property type="entry name" value="MoaF"/>
    <property type="match status" value="1"/>
</dbReference>
<dbReference type="AlphaFoldDB" id="A0A3D8K2L7"/>
<dbReference type="Proteomes" id="UP000256838">
    <property type="component" value="Unassembled WGS sequence"/>
</dbReference>
<dbReference type="InterPro" id="IPR012674">
    <property type="entry name" value="Calycin"/>
</dbReference>
<reference evidence="3 4" key="1">
    <citation type="submission" date="2018-08" db="EMBL/GenBank/DDBJ databases">
        <title>Paraburkholderia sp. DHOM06 isolated from forest soil.</title>
        <authorList>
            <person name="Gao Z.-H."/>
            <person name="Qiu L.-H."/>
        </authorList>
    </citation>
    <scope>NUCLEOTIDE SEQUENCE [LARGE SCALE GENOMIC DNA]</scope>
    <source>
        <strain evidence="3 4">DHOM06</strain>
    </source>
</reference>
<dbReference type="InterPro" id="IPR035348">
    <property type="entry name" value="MoaF_C"/>
</dbReference>
<keyword evidence="4" id="KW-1185">Reference proteome</keyword>
<organism evidence="3 4">
    <name type="scientific">Trinickia dinghuensis</name>
    <dbReference type="NCBI Taxonomy" id="2291023"/>
    <lineage>
        <taxon>Bacteria</taxon>
        <taxon>Pseudomonadati</taxon>
        <taxon>Pseudomonadota</taxon>
        <taxon>Betaproteobacteria</taxon>
        <taxon>Burkholderiales</taxon>
        <taxon>Burkholderiaceae</taxon>
        <taxon>Trinickia</taxon>
    </lineage>
</organism>
<dbReference type="InterPro" id="IPR024724">
    <property type="entry name" value="MoaF_N"/>
</dbReference>